<evidence type="ECO:0000313" key="1">
    <source>
        <dbReference type="EMBL" id="CAF1541366.1"/>
    </source>
</evidence>
<accession>A0A815VZB0</accession>
<evidence type="ECO:0000313" key="2">
    <source>
        <dbReference type="Proteomes" id="UP000663864"/>
    </source>
</evidence>
<dbReference type="EMBL" id="CAJNOT010013581">
    <property type="protein sequence ID" value="CAF1541366.1"/>
    <property type="molecule type" value="Genomic_DNA"/>
</dbReference>
<feature type="non-terminal residue" evidence="1">
    <location>
        <position position="72"/>
    </location>
</feature>
<gene>
    <name evidence="1" type="ORF">ZHD862_LOCUS39086</name>
</gene>
<proteinExistence type="predicted"/>
<organism evidence="1 2">
    <name type="scientific">Rotaria sordida</name>
    <dbReference type="NCBI Taxonomy" id="392033"/>
    <lineage>
        <taxon>Eukaryota</taxon>
        <taxon>Metazoa</taxon>
        <taxon>Spiralia</taxon>
        <taxon>Gnathifera</taxon>
        <taxon>Rotifera</taxon>
        <taxon>Eurotatoria</taxon>
        <taxon>Bdelloidea</taxon>
        <taxon>Philodinida</taxon>
        <taxon>Philodinidae</taxon>
        <taxon>Rotaria</taxon>
    </lineage>
</organism>
<reference evidence="1" key="1">
    <citation type="submission" date="2021-02" db="EMBL/GenBank/DDBJ databases">
        <authorList>
            <person name="Nowell W R."/>
        </authorList>
    </citation>
    <scope>NUCLEOTIDE SEQUENCE</scope>
</reference>
<protein>
    <submittedName>
        <fullName evidence="1">Uncharacterized protein</fullName>
    </submittedName>
</protein>
<comment type="caution">
    <text evidence="1">The sequence shown here is derived from an EMBL/GenBank/DDBJ whole genome shotgun (WGS) entry which is preliminary data.</text>
</comment>
<sequence>MKFSGYGCRNYEFQGIGGSYEWQYQEQTFVVYGCDRVGGYGCDRVGGCGCDRVGGYGCDRVGGCGCDRVGGY</sequence>
<dbReference type="Proteomes" id="UP000663864">
    <property type="component" value="Unassembled WGS sequence"/>
</dbReference>
<name>A0A815VZB0_9BILA</name>
<dbReference type="AlphaFoldDB" id="A0A815VZB0"/>